<dbReference type="PANTHER" id="PTHR35369">
    <property type="entry name" value="BLR3025 PROTEIN-RELATED"/>
    <property type="match status" value="1"/>
</dbReference>
<dbReference type="GO" id="GO:0006281">
    <property type="term" value="P:DNA repair"/>
    <property type="evidence" value="ECO:0007669"/>
    <property type="project" value="InterPro"/>
</dbReference>
<reference evidence="3" key="1">
    <citation type="submission" date="2021-01" db="EMBL/GenBank/DDBJ databases">
        <title>Genome sequence of strain Noviherbaspirillum sp. DKR-6.</title>
        <authorList>
            <person name="Chaudhary D.K."/>
        </authorList>
    </citation>
    <scope>NUCLEOTIDE SEQUENCE</scope>
    <source>
        <strain evidence="3">DKR-6</strain>
    </source>
</reference>
<dbReference type="InterPro" id="IPR050356">
    <property type="entry name" value="SulA_CellDiv_inhibitor"/>
</dbReference>
<keyword evidence="1" id="KW-0227">DNA damage</keyword>
<protein>
    <submittedName>
        <fullName evidence="3">DNA polymerase Y family protein</fullName>
    </submittedName>
</protein>
<evidence type="ECO:0000313" key="4">
    <source>
        <dbReference type="Proteomes" id="UP000622890"/>
    </source>
</evidence>
<accession>A0A934SSU1</accession>
<dbReference type="InterPro" id="IPR001126">
    <property type="entry name" value="UmuC"/>
</dbReference>
<sequence>MRLWIAVLLPLLPLESLRPRWLDPGAHAVIEHNEVLTLSAEAALLGVKPRMRRAGVAAIAPDTRLHERDRQAERDALQGVALCLLQYTPEVALAGEAGLVLDVSASLAAFGGRLALCRRVRGSVLEMGYSLRLGMATSAQAASLFALNPLSGPRRSLRPESMRRRLDALPALLLPAAWPHRDWLDGIGCRTLADLRRLPRAGIKRRADVLLLDQLDRAYGEAPELHDWVQAPPQFDVRLELPERIEHAEAVLFAARRLLMQLIGWLVARHLAVSRLTLWMEHERGRQAVAPTALDITLAEPAWREDHLLRLLKERLGRLELRAPVIALRLEAQRLEALAPPSASLFPEPGGTVADYHRLLELLSARLGMDNVLTPALHADHRPEIRNRWMPAGLRGKRSPALPPPIAERPFWLLETPLPLLLRDGRPFYGSPLQLLAGPERIETGWWDADCALRDYYIARGADHACYWIFRERAASEERWFLHGLFA</sequence>
<evidence type="ECO:0000256" key="1">
    <source>
        <dbReference type="ARBA" id="ARBA00022763"/>
    </source>
</evidence>
<dbReference type="InterPro" id="IPR043502">
    <property type="entry name" value="DNA/RNA_pol_sf"/>
</dbReference>
<name>A0A934SSU1_9BURK</name>
<evidence type="ECO:0000259" key="2">
    <source>
        <dbReference type="Pfam" id="PF00817"/>
    </source>
</evidence>
<evidence type="ECO:0000313" key="3">
    <source>
        <dbReference type="EMBL" id="MBK4734598.1"/>
    </source>
</evidence>
<dbReference type="AlphaFoldDB" id="A0A934SSU1"/>
<organism evidence="3 4">
    <name type="scientific">Noviherbaspirillum pedocola</name>
    <dbReference type="NCBI Taxonomy" id="2801341"/>
    <lineage>
        <taxon>Bacteria</taxon>
        <taxon>Pseudomonadati</taxon>
        <taxon>Pseudomonadota</taxon>
        <taxon>Betaproteobacteria</taxon>
        <taxon>Burkholderiales</taxon>
        <taxon>Oxalobacteraceae</taxon>
        <taxon>Noviherbaspirillum</taxon>
    </lineage>
</organism>
<dbReference type="CDD" id="cd03468">
    <property type="entry name" value="PolY_like"/>
    <property type="match status" value="1"/>
</dbReference>
<dbReference type="Pfam" id="PF00817">
    <property type="entry name" value="IMS"/>
    <property type="match status" value="1"/>
</dbReference>
<comment type="caution">
    <text evidence="3">The sequence shown here is derived from an EMBL/GenBank/DDBJ whole genome shotgun (WGS) entry which is preliminary data.</text>
</comment>
<gene>
    <name evidence="3" type="ORF">JJB74_08280</name>
</gene>
<feature type="domain" description="UmuC" evidence="2">
    <location>
        <begin position="28"/>
        <end position="144"/>
    </location>
</feature>
<dbReference type="PANTHER" id="PTHR35369:SF2">
    <property type="entry name" value="BLR3025 PROTEIN"/>
    <property type="match status" value="1"/>
</dbReference>
<proteinExistence type="predicted"/>
<dbReference type="SUPFAM" id="SSF56672">
    <property type="entry name" value="DNA/RNA polymerases"/>
    <property type="match status" value="1"/>
</dbReference>
<keyword evidence="4" id="KW-1185">Reference proteome</keyword>
<dbReference type="EMBL" id="JAEPBG010000002">
    <property type="protein sequence ID" value="MBK4734598.1"/>
    <property type="molecule type" value="Genomic_DNA"/>
</dbReference>
<dbReference type="RefSeq" id="WP_200591331.1">
    <property type="nucleotide sequence ID" value="NZ_JAEPBG010000002.1"/>
</dbReference>
<dbReference type="Proteomes" id="UP000622890">
    <property type="component" value="Unassembled WGS sequence"/>
</dbReference>